<evidence type="ECO:0000313" key="2">
    <source>
        <dbReference type="EMBL" id="SMF51498.1"/>
    </source>
</evidence>
<organism evidence="2 3">
    <name type="scientific">Tistlia consotensis USBA 355</name>
    <dbReference type="NCBI Taxonomy" id="560819"/>
    <lineage>
        <taxon>Bacteria</taxon>
        <taxon>Pseudomonadati</taxon>
        <taxon>Pseudomonadota</taxon>
        <taxon>Alphaproteobacteria</taxon>
        <taxon>Rhodospirillales</taxon>
        <taxon>Rhodovibrionaceae</taxon>
        <taxon>Tistlia</taxon>
    </lineage>
</organism>
<feature type="compositionally biased region" description="Basic and acidic residues" evidence="1">
    <location>
        <begin position="12"/>
        <end position="21"/>
    </location>
</feature>
<accession>A0A1Y6C8G2</accession>
<proteinExistence type="predicted"/>
<dbReference type="AlphaFoldDB" id="A0A1Y6C8G2"/>
<dbReference type="STRING" id="560819.SAMN05428998_11843"/>
<feature type="region of interest" description="Disordered" evidence="1">
    <location>
        <begin position="1"/>
        <end position="21"/>
    </location>
</feature>
<dbReference type="Pfam" id="PF05013">
    <property type="entry name" value="FGase"/>
    <property type="match status" value="1"/>
</dbReference>
<dbReference type="InterPro" id="IPR007709">
    <property type="entry name" value="N-FG_amidohydro"/>
</dbReference>
<dbReference type="Proteomes" id="UP000192917">
    <property type="component" value="Unassembled WGS sequence"/>
</dbReference>
<dbReference type="SUPFAM" id="SSF53187">
    <property type="entry name" value="Zn-dependent exopeptidases"/>
    <property type="match status" value="1"/>
</dbReference>
<dbReference type="EMBL" id="FWZX01000018">
    <property type="protein sequence ID" value="SMF51498.1"/>
    <property type="molecule type" value="Genomic_DNA"/>
</dbReference>
<keyword evidence="2" id="KW-0378">Hydrolase</keyword>
<gene>
    <name evidence="2" type="ORF">SAMN05428998_11843</name>
</gene>
<dbReference type="Gene3D" id="3.40.630.40">
    <property type="entry name" value="Zn-dependent exopeptidases"/>
    <property type="match status" value="1"/>
</dbReference>
<evidence type="ECO:0000256" key="1">
    <source>
        <dbReference type="SAM" id="MobiDB-lite"/>
    </source>
</evidence>
<keyword evidence="3" id="KW-1185">Reference proteome</keyword>
<protein>
    <submittedName>
        <fullName evidence="2">N-formylglutamate amidohydrolase</fullName>
    </submittedName>
</protein>
<evidence type="ECO:0000313" key="3">
    <source>
        <dbReference type="Proteomes" id="UP000192917"/>
    </source>
</evidence>
<sequence length="300" mass="32958">MDAPALSADPRSAQEEDSHEVLWPREQSLPLVVASPHSGSNYPAAFVAASRLDPLALRRSEDSFVDEIFAAAPELGAPLIRALFPRAFVDPNREPFELDPSMFADRLPDYANTRSPRVAAGLGTIARVVANGADIYRDKLRFAQALQRIQDCYWPYHASLRELVEQTRAQFGYCLLLDCHSMPSSGGPLERDAGGLRFDIVLGDCHGTACGSAISEAAARFLARHGYRVSRNKPYSGGFVTRHYGRPEEGLHALQIEINRALYMDEERIARGPGLKTLAADMAALLEHLGETARETLARS</sequence>
<name>A0A1Y6C8G2_9PROT</name>
<dbReference type="GO" id="GO:0016787">
    <property type="term" value="F:hydrolase activity"/>
    <property type="evidence" value="ECO:0007669"/>
    <property type="project" value="UniProtKB-KW"/>
</dbReference>
<dbReference type="RefSeq" id="WP_085124416.1">
    <property type="nucleotide sequence ID" value="NZ_FWZX01000018.1"/>
</dbReference>
<reference evidence="2 3" key="1">
    <citation type="submission" date="2017-04" db="EMBL/GenBank/DDBJ databases">
        <authorList>
            <person name="Afonso C.L."/>
            <person name="Miller P.J."/>
            <person name="Scott M.A."/>
            <person name="Spackman E."/>
            <person name="Goraichik I."/>
            <person name="Dimitrov K.M."/>
            <person name="Suarez D.L."/>
            <person name="Swayne D.E."/>
        </authorList>
    </citation>
    <scope>NUCLEOTIDE SEQUENCE [LARGE SCALE GENOMIC DNA]</scope>
    <source>
        <strain evidence="2 3">USBA 355</strain>
    </source>
</reference>